<evidence type="ECO:0000256" key="6">
    <source>
        <dbReference type="ARBA" id="ARBA00022918"/>
    </source>
</evidence>
<dbReference type="GO" id="GO:0016787">
    <property type="term" value="F:hydrolase activity"/>
    <property type="evidence" value="ECO:0007669"/>
    <property type="project" value="UniProtKB-KW"/>
</dbReference>
<dbReference type="InterPro" id="IPR050951">
    <property type="entry name" value="Retrovirus_Pol_polyprotein"/>
</dbReference>
<evidence type="ECO:0000313" key="10">
    <source>
        <dbReference type="Proteomes" id="UP000515211"/>
    </source>
</evidence>
<sequence>MATRERGRSRTRRDNEDDEPADNHAEFMTAITNLDNSMQTSAATVTQAMERGTTNPTEADNWFQVVEHALHTQHNADILWELFWATFYRKYFPESVRDARELELMQLKQGLMFVVEYISKFEDSQGGEERHSYILLAANASGDEQELDRIPIVKEFLEVFPEDILEFPPQRKIKFAIDLVPRGRPMSIASYRMTSIELVELKTLLDDLLNKRVKFRVFSDHKSLKYIFDQKELNMRQGRWMELLKDYDFELSYHPWKANIVADALSKKSLAVSWIRIKEEQLVNKFAELKLDIGKVDRKACLNKLHISRTFKTEIQRPNKTSRSFRKCSNRLVKKGKESSLRTVKVYGNIRGGSVCQMLGV</sequence>
<keyword evidence="1" id="KW-0808">Transferase</keyword>
<protein>
    <submittedName>
        <fullName evidence="11">Uncharacterized protein LOC107470249</fullName>
    </submittedName>
</protein>
<dbReference type="Pfam" id="PF17917">
    <property type="entry name" value="RT_RNaseH"/>
    <property type="match status" value="1"/>
</dbReference>
<dbReference type="KEGG" id="adu:107470249"/>
<proteinExistence type="predicted"/>
<keyword evidence="4" id="KW-0255">Endonuclease</keyword>
<dbReference type="InterPro" id="IPR005162">
    <property type="entry name" value="Retrotrans_gag_dom"/>
</dbReference>
<dbReference type="RefSeq" id="XP_015945132.1">
    <property type="nucleotide sequence ID" value="XM_016089646.1"/>
</dbReference>
<dbReference type="GeneID" id="107470249"/>
<feature type="region of interest" description="Disordered" evidence="7">
    <location>
        <begin position="1"/>
        <end position="22"/>
    </location>
</feature>
<evidence type="ECO:0000256" key="2">
    <source>
        <dbReference type="ARBA" id="ARBA00022695"/>
    </source>
</evidence>
<dbReference type="InterPro" id="IPR043502">
    <property type="entry name" value="DNA/RNA_pol_sf"/>
</dbReference>
<dbReference type="Pfam" id="PF03732">
    <property type="entry name" value="Retrotrans_gag"/>
    <property type="match status" value="1"/>
</dbReference>
<feature type="domain" description="Retrotransposon gag" evidence="8">
    <location>
        <begin position="59"/>
        <end position="123"/>
    </location>
</feature>
<dbReference type="GO" id="GO:0004519">
    <property type="term" value="F:endonuclease activity"/>
    <property type="evidence" value="ECO:0007669"/>
    <property type="project" value="UniProtKB-KW"/>
</dbReference>
<keyword evidence="10" id="KW-1185">Reference proteome</keyword>
<evidence type="ECO:0000256" key="7">
    <source>
        <dbReference type="SAM" id="MobiDB-lite"/>
    </source>
</evidence>
<name>A0A6P4BXQ7_ARADU</name>
<dbReference type="GO" id="GO:0003964">
    <property type="term" value="F:RNA-directed DNA polymerase activity"/>
    <property type="evidence" value="ECO:0007669"/>
    <property type="project" value="UniProtKB-KW"/>
</dbReference>
<keyword evidence="5" id="KW-0378">Hydrolase</keyword>
<keyword evidence="3" id="KW-0540">Nuclease</keyword>
<evidence type="ECO:0000259" key="8">
    <source>
        <dbReference type="Pfam" id="PF03732"/>
    </source>
</evidence>
<evidence type="ECO:0000259" key="9">
    <source>
        <dbReference type="Pfam" id="PF17917"/>
    </source>
</evidence>
<evidence type="ECO:0000256" key="5">
    <source>
        <dbReference type="ARBA" id="ARBA00022801"/>
    </source>
</evidence>
<accession>A0A6P4BXQ7</accession>
<dbReference type="Proteomes" id="UP000515211">
    <property type="component" value="Chromosome 6"/>
</dbReference>
<dbReference type="PANTHER" id="PTHR37984:SF5">
    <property type="entry name" value="PROTEIN NYNRIN-LIKE"/>
    <property type="match status" value="1"/>
</dbReference>
<reference evidence="11" key="2">
    <citation type="submission" date="2025-08" db="UniProtKB">
        <authorList>
            <consortium name="RefSeq"/>
        </authorList>
    </citation>
    <scope>IDENTIFICATION</scope>
    <source>
        <tissue evidence="11">Whole plant</tissue>
    </source>
</reference>
<keyword evidence="2" id="KW-0548">Nucleotidyltransferase</keyword>
<evidence type="ECO:0000256" key="3">
    <source>
        <dbReference type="ARBA" id="ARBA00022722"/>
    </source>
</evidence>
<evidence type="ECO:0000256" key="4">
    <source>
        <dbReference type="ARBA" id="ARBA00022759"/>
    </source>
</evidence>
<dbReference type="SUPFAM" id="SSF56672">
    <property type="entry name" value="DNA/RNA polymerases"/>
    <property type="match status" value="1"/>
</dbReference>
<keyword evidence="6" id="KW-0695">RNA-directed DNA polymerase</keyword>
<gene>
    <name evidence="11" type="primary">LOC107470249</name>
</gene>
<dbReference type="PANTHER" id="PTHR37984">
    <property type="entry name" value="PROTEIN CBG26694"/>
    <property type="match status" value="1"/>
</dbReference>
<evidence type="ECO:0000313" key="11">
    <source>
        <dbReference type="RefSeq" id="XP_015945132.1"/>
    </source>
</evidence>
<reference evidence="10" key="1">
    <citation type="journal article" date="2016" name="Nat. Genet.">
        <title>The genome sequences of Arachis duranensis and Arachis ipaensis, the diploid ancestors of cultivated peanut.</title>
        <authorList>
            <person name="Bertioli D.J."/>
            <person name="Cannon S.B."/>
            <person name="Froenicke L."/>
            <person name="Huang G."/>
            <person name="Farmer A.D."/>
            <person name="Cannon E.K."/>
            <person name="Liu X."/>
            <person name="Gao D."/>
            <person name="Clevenger J."/>
            <person name="Dash S."/>
            <person name="Ren L."/>
            <person name="Moretzsohn M.C."/>
            <person name="Shirasawa K."/>
            <person name="Huang W."/>
            <person name="Vidigal B."/>
            <person name="Abernathy B."/>
            <person name="Chu Y."/>
            <person name="Niederhuth C.E."/>
            <person name="Umale P."/>
            <person name="Araujo A.C."/>
            <person name="Kozik A."/>
            <person name="Kim K.D."/>
            <person name="Burow M.D."/>
            <person name="Varshney R.K."/>
            <person name="Wang X."/>
            <person name="Zhang X."/>
            <person name="Barkley N."/>
            <person name="Guimaraes P.M."/>
            <person name="Isobe S."/>
            <person name="Guo B."/>
            <person name="Liao B."/>
            <person name="Stalker H.T."/>
            <person name="Schmitz R.J."/>
            <person name="Scheffler B.E."/>
            <person name="Leal-Bertioli S.C."/>
            <person name="Xun X."/>
            <person name="Jackson S.A."/>
            <person name="Michelmore R."/>
            <person name="Ozias-Akins P."/>
        </authorList>
    </citation>
    <scope>NUCLEOTIDE SEQUENCE [LARGE SCALE GENOMIC DNA]</scope>
    <source>
        <strain evidence="10">cv. V14167</strain>
    </source>
</reference>
<dbReference type="AlphaFoldDB" id="A0A6P4BXQ7"/>
<dbReference type="InterPro" id="IPR041373">
    <property type="entry name" value="RT_RNaseH"/>
</dbReference>
<organism evidence="10 11">
    <name type="scientific">Arachis duranensis</name>
    <name type="common">Wild peanut</name>
    <dbReference type="NCBI Taxonomy" id="130453"/>
    <lineage>
        <taxon>Eukaryota</taxon>
        <taxon>Viridiplantae</taxon>
        <taxon>Streptophyta</taxon>
        <taxon>Embryophyta</taxon>
        <taxon>Tracheophyta</taxon>
        <taxon>Spermatophyta</taxon>
        <taxon>Magnoliopsida</taxon>
        <taxon>eudicotyledons</taxon>
        <taxon>Gunneridae</taxon>
        <taxon>Pentapetalae</taxon>
        <taxon>rosids</taxon>
        <taxon>fabids</taxon>
        <taxon>Fabales</taxon>
        <taxon>Fabaceae</taxon>
        <taxon>Papilionoideae</taxon>
        <taxon>50 kb inversion clade</taxon>
        <taxon>dalbergioids sensu lato</taxon>
        <taxon>Dalbergieae</taxon>
        <taxon>Pterocarpus clade</taxon>
        <taxon>Arachis</taxon>
    </lineage>
</organism>
<feature type="domain" description="Reverse transcriptase RNase H-like" evidence="9">
    <location>
        <begin position="207"/>
        <end position="247"/>
    </location>
</feature>
<evidence type="ECO:0000256" key="1">
    <source>
        <dbReference type="ARBA" id="ARBA00022679"/>
    </source>
</evidence>